<dbReference type="EMBL" id="JAEAOA010000848">
    <property type="protein sequence ID" value="KAK3592516.1"/>
    <property type="molecule type" value="Genomic_DNA"/>
</dbReference>
<evidence type="ECO:0000313" key="2">
    <source>
        <dbReference type="EMBL" id="KAK3592516.1"/>
    </source>
</evidence>
<reference evidence="2" key="1">
    <citation type="journal article" date="2021" name="Genome Biol. Evol.">
        <title>A High-Quality Reference Genome for a Parasitic Bivalve with Doubly Uniparental Inheritance (Bivalvia: Unionida).</title>
        <authorList>
            <person name="Smith C.H."/>
        </authorList>
    </citation>
    <scope>NUCLEOTIDE SEQUENCE</scope>
    <source>
        <strain evidence="2">CHS0354</strain>
    </source>
</reference>
<reference evidence="2" key="2">
    <citation type="journal article" date="2021" name="Genome Biol. Evol.">
        <title>Developing a high-quality reference genome for a parasitic bivalve with doubly uniparental inheritance (Bivalvia: Unionida).</title>
        <authorList>
            <person name="Smith C.H."/>
        </authorList>
    </citation>
    <scope>NUCLEOTIDE SEQUENCE</scope>
    <source>
        <strain evidence="2">CHS0354</strain>
        <tissue evidence="2">Mantle</tissue>
    </source>
</reference>
<evidence type="ECO:0000256" key="1">
    <source>
        <dbReference type="SAM" id="MobiDB-lite"/>
    </source>
</evidence>
<feature type="compositionally biased region" description="Basic and acidic residues" evidence="1">
    <location>
        <begin position="18"/>
        <end position="41"/>
    </location>
</feature>
<gene>
    <name evidence="2" type="ORF">CHS0354_013852</name>
</gene>
<feature type="compositionally biased region" description="Basic residues" evidence="1">
    <location>
        <begin position="42"/>
        <end position="51"/>
    </location>
</feature>
<protein>
    <submittedName>
        <fullName evidence="2">Uncharacterized protein</fullName>
    </submittedName>
</protein>
<comment type="caution">
    <text evidence="2">The sequence shown here is derived from an EMBL/GenBank/DDBJ whole genome shotgun (WGS) entry which is preliminary data.</text>
</comment>
<feature type="non-terminal residue" evidence="2">
    <location>
        <position position="51"/>
    </location>
</feature>
<organism evidence="2 3">
    <name type="scientific">Potamilus streckersoni</name>
    <dbReference type="NCBI Taxonomy" id="2493646"/>
    <lineage>
        <taxon>Eukaryota</taxon>
        <taxon>Metazoa</taxon>
        <taxon>Spiralia</taxon>
        <taxon>Lophotrochozoa</taxon>
        <taxon>Mollusca</taxon>
        <taxon>Bivalvia</taxon>
        <taxon>Autobranchia</taxon>
        <taxon>Heteroconchia</taxon>
        <taxon>Palaeoheterodonta</taxon>
        <taxon>Unionida</taxon>
        <taxon>Unionoidea</taxon>
        <taxon>Unionidae</taxon>
        <taxon>Ambleminae</taxon>
        <taxon>Lampsilini</taxon>
        <taxon>Potamilus</taxon>
    </lineage>
</organism>
<dbReference type="Proteomes" id="UP001195483">
    <property type="component" value="Unassembled WGS sequence"/>
</dbReference>
<keyword evidence="3" id="KW-1185">Reference proteome</keyword>
<reference evidence="2" key="3">
    <citation type="submission" date="2023-05" db="EMBL/GenBank/DDBJ databases">
        <authorList>
            <person name="Smith C.H."/>
        </authorList>
    </citation>
    <scope>NUCLEOTIDE SEQUENCE</scope>
    <source>
        <strain evidence="2">CHS0354</strain>
        <tissue evidence="2">Mantle</tissue>
    </source>
</reference>
<evidence type="ECO:0000313" key="3">
    <source>
        <dbReference type="Proteomes" id="UP001195483"/>
    </source>
</evidence>
<accession>A0AAE0VWB5</accession>
<feature type="region of interest" description="Disordered" evidence="1">
    <location>
        <begin position="18"/>
        <end position="51"/>
    </location>
</feature>
<sequence length="51" mass="6322">MERRKKIIKNLTEISEQRISTEEEEMVNEKEKTTNEYDRRKQINHRTSKSR</sequence>
<dbReference type="AlphaFoldDB" id="A0AAE0VWB5"/>
<proteinExistence type="predicted"/>
<name>A0AAE0VWB5_9BIVA</name>